<dbReference type="OMA" id="KWSSKIV"/>
<comment type="subcellular location">
    <subcellularLocation>
        <location evidence="1">Membrane</location>
        <topology evidence="1">Multi-pass membrane protein</topology>
    </subcellularLocation>
</comment>
<evidence type="ECO:0000256" key="7">
    <source>
        <dbReference type="PIRSR" id="PIRSR600175-2"/>
    </source>
</evidence>
<reference evidence="11" key="1">
    <citation type="submission" date="2003-08" db="EMBL/GenBank/DDBJ databases">
        <authorList>
            <person name="Birren B."/>
            <person name="Nusbaum C."/>
            <person name="Abebe A."/>
            <person name="Abouelleil A."/>
            <person name="Adekoya E."/>
            <person name="Ait-zahra M."/>
            <person name="Allen N."/>
            <person name="Allen T."/>
            <person name="An P."/>
            <person name="Anderson M."/>
            <person name="Anderson S."/>
            <person name="Arachchi H."/>
            <person name="Armbruster J."/>
            <person name="Bachantsang P."/>
            <person name="Baldwin J."/>
            <person name="Barry A."/>
            <person name="Bayul T."/>
            <person name="Blitshsteyn B."/>
            <person name="Bloom T."/>
            <person name="Blye J."/>
            <person name="Boguslavskiy L."/>
            <person name="Borowsky M."/>
            <person name="Boukhgalter B."/>
            <person name="Brunache A."/>
            <person name="Butler J."/>
            <person name="Calixte N."/>
            <person name="Calvo S."/>
            <person name="Camarata J."/>
            <person name="Campo K."/>
            <person name="Chang J."/>
            <person name="Cheshatsang Y."/>
            <person name="Citroen M."/>
            <person name="Collymore A."/>
            <person name="Considine T."/>
            <person name="Cook A."/>
            <person name="Cooke P."/>
            <person name="Corum B."/>
            <person name="Cuomo C."/>
            <person name="David R."/>
            <person name="Dawoe T."/>
            <person name="Degray S."/>
            <person name="Dodge S."/>
            <person name="Dooley K."/>
            <person name="Dorje P."/>
            <person name="Dorjee K."/>
            <person name="Dorris L."/>
            <person name="Duffey N."/>
            <person name="Dupes A."/>
            <person name="Elkins T."/>
            <person name="Engels R."/>
            <person name="Erickson J."/>
            <person name="Farina A."/>
            <person name="Faro S."/>
            <person name="Ferreira P."/>
            <person name="Fischer H."/>
            <person name="Fitzgerald M."/>
            <person name="Foley K."/>
            <person name="Gage D."/>
            <person name="Galagan J."/>
            <person name="Gearin G."/>
            <person name="Gnerre S."/>
            <person name="Gnirke A."/>
            <person name="Goyette A."/>
            <person name="Graham J."/>
            <person name="Grandbois E."/>
            <person name="Gyaltsen K."/>
            <person name="Hafez N."/>
            <person name="Hagopian D."/>
            <person name="Hagos B."/>
            <person name="Hall J."/>
            <person name="Hatcher B."/>
            <person name="Heller A."/>
            <person name="Higgins H."/>
            <person name="Honan T."/>
            <person name="Horn A."/>
            <person name="Houde N."/>
            <person name="Hughes L."/>
            <person name="Hulme W."/>
            <person name="Husby E."/>
            <person name="Iliev I."/>
            <person name="Jaffe D."/>
            <person name="Jones C."/>
            <person name="Kamal M."/>
            <person name="Kamat A."/>
            <person name="Kamvysselis M."/>
            <person name="Karlsson E."/>
            <person name="Kells C."/>
            <person name="Kieu A."/>
            <person name="Kisner P."/>
            <person name="Kodira C."/>
            <person name="Kulbokas E."/>
            <person name="Labutti K."/>
            <person name="Lama D."/>
            <person name="Landers T."/>
            <person name="Leger J."/>
            <person name="Levine S."/>
            <person name="Lewis D."/>
            <person name="Lewis T."/>
            <person name="Lindblad-toh K."/>
            <person name="Liu X."/>
            <person name="Lokyitsang T."/>
            <person name="Lokyitsang Y."/>
            <person name="Lucien O."/>
            <person name="Lui A."/>
            <person name="Ma L.J."/>
            <person name="Mabbitt R."/>
            <person name="Macdonald J."/>
            <person name="Maclean C."/>
            <person name="Major J."/>
            <person name="Manning J."/>
            <person name="Marabella R."/>
            <person name="Maru K."/>
            <person name="Matthews C."/>
            <person name="Mauceli E."/>
            <person name="Mccarthy M."/>
            <person name="Mcdonough S."/>
            <person name="Mcghee T."/>
            <person name="Meldrim J."/>
            <person name="Meneus L."/>
            <person name="Mesirov J."/>
            <person name="Mihalev A."/>
            <person name="Mihova T."/>
            <person name="Mikkelsen T."/>
            <person name="Mlenga V."/>
            <person name="Moru K."/>
            <person name="Mozes J."/>
            <person name="Mulrain L."/>
            <person name="Munson G."/>
            <person name="Naylor J."/>
            <person name="Newes C."/>
            <person name="Nguyen C."/>
            <person name="Nguyen N."/>
            <person name="Nguyen T."/>
            <person name="Nicol R."/>
            <person name="Nielsen C."/>
            <person name="Nizzari M."/>
            <person name="Norbu C."/>
            <person name="Norbu N."/>
            <person name="O'donnell P."/>
            <person name="Okoawo O."/>
            <person name="O'leary S."/>
            <person name="Omotosho B."/>
            <person name="O'neill K."/>
            <person name="Osman S."/>
            <person name="Parker S."/>
            <person name="Perrin D."/>
            <person name="Phunkhang P."/>
            <person name="Piqani B."/>
            <person name="Purcell S."/>
            <person name="Rachupka T."/>
            <person name="Ramasamy U."/>
            <person name="Rameau R."/>
            <person name="Ray V."/>
            <person name="Raymond C."/>
            <person name="Retta R."/>
            <person name="Richardson S."/>
            <person name="Rise C."/>
            <person name="Rodriguez J."/>
            <person name="Rogers J."/>
            <person name="Rogov P."/>
            <person name="Rutman M."/>
            <person name="Schupbach R."/>
            <person name="Seaman C."/>
            <person name="Settipalli S."/>
            <person name="Sharpe T."/>
            <person name="Sheridan J."/>
            <person name="Sherpa N."/>
            <person name="Shi J."/>
            <person name="Smirnov S."/>
            <person name="Smith C."/>
            <person name="Sougnez C."/>
            <person name="Spencer B."/>
            <person name="Stalker J."/>
            <person name="Stange-thomann N."/>
            <person name="Stavropoulos S."/>
            <person name="Stetson K."/>
            <person name="Stone C."/>
            <person name="Stone S."/>
            <person name="Stubbs M."/>
            <person name="Talamas J."/>
            <person name="Tchuinga P."/>
            <person name="Tenzing P."/>
            <person name="Tesfaye S."/>
            <person name="Theodore J."/>
            <person name="Thoulutsang Y."/>
            <person name="Topham K."/>
            <person name="Towey S."/>
            <person name="Tsamla T."/>
            <person name="Tsomo N."/>
            <person name="Vallee D."/>
            <person name="Vassiliev H."/>
            <person name="Venkataraman V."/>
            <person name="Vinson J."/>
            <person name="Vo A."/>
            <person name="Wade C."/>
            <person name="Wang S."/>
            <person name="Wangchuk T."/>
            <person name="Wangdi T."/>
            <person name="Whittaker C."/>
            <person name="Wilkinson J."/>
            <person name="Wu Y."/>
            <person name="Wyman D."/>
            <person name="Yadav S."/>
            <person name="Yang S."/>
            <person name="Yang X."/>
            <person name="Yeager S."/>
            <person name="Yee E."/>
            <person name="Young G."/>
            <person name="Zainoun J."/>
            <person name="Zembeck L."/>
            <person name="Zimmer A."/>
            <person name="Zody M."/>
            <person name="Lander E."/>
        </authorList>
    </citation>
    <scope>NUCLEOTIDE SEQUENCE [LARGE SCALE GENOMIC DNA]</scope>
</reference>
<dbReference type="Proteomes" id="UP000007875">
    <property type="component" value="Unassembled WGS sequence"/>
</dbReference>
<dbReference type="PROSITE" id="PS00610">
    <property type="entry name" value="NA_NEUROTRAN_SYMP_1"/>
    <property type="match status" value="1"/>
</dbReference>
<keyword evidence="8" id="KW-0769">Symport</keyword>
<keyword evidence="5 9" id="KW-0472">Membrane</keyword>
<dbReference type="GO" id="GO:0005886">
    <property type="term" value="C:plasma membrane"/>
    <property type="evidence" value="ECO:0007669"/>
    <property type="project" value="TreeGrafter"/>
</dbReference>
<dbReference type="InParanoid" id="H2Z311"/>
<name>H2Z311_CIOSA</name>
<evidence type="ECO:0000256" key="4">
    <source>
        <dbReference type="ARBA" id="ARBA00022989"/>
    </source>
</evidence>
<dbReference type="GO" id="GO:0005332">
    <property type="term" value="F:gamma-aminobutyric acid:sodium:chloride symporter activity"/>
    <property type="evidence" value="ECO:0007669"/>
    <property type="project" value="TreeGrafter"/>
</dbReference>
<dbReference type="PRINTS" id="PR00176">
    <property type="entry name" value="NANEUSMPORT"/>
</dbReference>
<feature type="binding site" evidence="6">
    <location>
        <position position="383"/>
    </location>
    <ligand>
        <name>Na(+)</name>
        <dbReference type="ChEBI" id="CHEBI:29101"/>
        <label>1</label>
    </ligand>
</feature>
<feature type="transmembrane region" description="Helical" evidence="9">
    <location>
        <begin position="368"/>
        <end position="392"/>
    </location>
</feature>
<reference evidence="10" key="3">
    <citation type="submission" date="2025-09" db="UniProtKB">
        <authorList>
            <consortium name="Ensembl"/>
        </authorList>
    </citation>
    <scope>IDENTIFICATION</scope>
</reference>
<comment type="similarity">
    <text evidence="8">Belongs to the sodium:neurotransmitter symporter (SNF) (TC 2.A.22) family.</text>
</comment>
<feature type="transmembrane region" description="Helical" evidence="9">
    <location>
        <begin position="228"/>
        <end position="252"/>
    </location>
</feature>
<feature type="transmembrane region" description="Helical" evidence="9">
    <location>
        <begin position="101"/>
        <end position="124"/>
    </location>
</feature>
<feature type="transmembrane region" description="Helical" evidence="9">
    <location>
        <begin position="272"/>
        <end position="297"/>
    </location>
</feature>
<sequence length="556" mass="62027">MEMEARKTKQARQRWNRPCDFLFATVGYFVGLGNVWRFPYLCFENGGGAFLIPYILSVVFLAIPVLILESSFGQYCQAGVLKSWSRVPIFKGKLSLPPSGVGYAGIVCVFHSNVFYVIILTWVIKYMVASCRSVLPWTTCGNKWNTENCLQFGSFTHLNSTNATLLRNSSQNAISAAEEFWSKEVLGKSPGIEHLGSLRIDLVLYFVILWVAVYFSIFKGIKWSSKIVYVTATLPIILIVVVLVRGCTLDGAADGIYFYLVPDMAKLLKLEVWVSAATQVAYSVGTGLGTLVLLGSFNDYNHNFLRDSIIMGLCNSLSSFISGFAVFASLGFMANQLNTTLPEVAQSGPGLIFIAYPQSIALLPFPQIWSFLFFVTLLFLGFDSQFVLLEAFVNFVIDGSSRIRAYKWHREFVTGVVCFVMFLIGLLMVTEGGIYIFEIYNTYAVAGWCLFLLAGAEVVGIAWFYGLDNYYRGFTHMLGPFRGRLYLTLCWKFIIPAICLSVVVYFLAGLKPLKIGNYIFPVWAECIGHLMSLSSVIFIPGYAVYIKLASGKSFSE</sequence>
<dbReference type="PANTHER" id="PTHR11616:SF289">
    <property type="entry name" value="TRANSPORTER"/>
    <property type="match status" value="1"/>
</dbReference>
<feature type="transmembrane region" description="Helical" evidence="9">
    <location>
        <begin position="21"/>
        <end position="38"/>
    </location>
</feature>
<dbReference type="InterPro" id="IPR000175">
    <property type="entry name" value="Na/ntran_symport"/>
</dbReference>
<keyword evidence="4 9" id="KW-1133">Transmembrane helix</keyword>
<feature type="binding site" evidence="6">
    <location>
        <position position="30"/>
    </location>
    <ligand>
        <name>Na(+)</name>
        <dbReference type="ChEBI" id="CHEBI:29101"/>
        <label>1</label>
    </ligand>
</feature>
<dbReference type="GO" id="GO:0042995">
    <property type="term" value="C:cell projection"/>
    <property type="evidence" value="ECO:0007669"/>
    <property type="project" value="TreeGrafter"/>
</dbReference>
<feature type="transmembrane region" description="Helical" evidence="9">
    <location>
        <begin position="412"/>
        <end position="437"/>
    </location>
</feature>
<evidence type="ECO:0000256" key="5">
    <source>
        <dbReference type="ARBA" id="ARBA00023136"/>
    </source>
</evidence>
<accession>H2Z311</accession>
<feature type="disulfide bond" evidence="7">
    <location>
        <begin position="140"/>
        <end position="149"/>
    </location>
</feature>
<feature type="transmembrane region" description="Helical" evidence="9">
    <location>
        <begin position="50"/>
        <end position="68"/>
    </location>
</feature>
<dbReference type="eggNOG" id="KOG3660">
    <property type="taxonomic scope" value="Eukaryota"/>
</dbReference>
<dbReference type="Pfam" id="PF00209">
    <property type="entry name" value="SNF"/>
    <property type="match status" value="1"/>
</dbReference>
<keyword evidence="7" id="KW-1015">Disulfide bond</keyword>
<dbReference type="PANTHER" id="PTHR11616">
    <property type="entry name" value="SODIUM/CHLORIDE DEPENDENT TRANSPORTER"/>
    <property type="match status" value="1"/>
</dbReference>
<dbReference type="PROSITE" id="PS50267">
    <property type="entry name" value="NA_NEUROTRAN_SYMP_3"/>
    <property type="match status" value="1"/>
</dbReference>
<dbReference type="GO" id="GO:0046872">
    <property type="term" value="F:metal ion binding"/>
    <property type="evidence" value="ECO:0007669"/>
    <property type="project" value="UniProtKB-KW"/>
</dbReference>
<dbReference type="AlphaFoldDB" id="H2Z311"/>
<feature type="binding site" evidence="6">
    <location>
        <position position="283"/>
    </location>
    <ligand>
        <name>Na(+)</name>
        <dbReference type="ChEBI" id="CHEBI:29101"/>
        <label>1</label>
    </ligand>
</feature>
<feature type="binding site" evidence="6">
    <location>
        <position position="315"/>
    </location>
    <ligand>
        <name>Na(+)</name>
        <dbReference type="ChEBI" id="CHEBI:29101"/>
        <label>1</label>
    </ligand>
</feature>
<dbReference type="InterPro" id="IPR037272">
    <property type="entry name" value="SNS_sf"/>
</dbReference>
<feature type="binding site" evidence="6">
    <location>
        <position position="27"/>
    </location>
    <ligand>
        <name>Na(+)</name>
        <dbReference type="ChEBI" id="CHEBI:29101"/>
        <label>1</label>
    </ligand>
</feature>
<keyword evidence="2 8" id="KW-0813">Transport</keyword>
<feature type="binding site" evidence="6">
    <location>
        <position position="384"/>
    </location>
    <ligand>
        <name>Na(+)</name>
        <dbReference type="ChEBI" id="CHEBI:29101"/>
        <label>1</label>
    </ligand>
</feature>
<keyword evidence="11" id="KW-1185">Reference proteome</keyword>
<organism evidence="10 11">
    <name type="scientific">Ciona savignyi</name>
    <name type="common">Pacific transparent sea squirt</name>
    <dbReference type="NCBI Taxonomy" id="51511"/>
    <lineage>
        <taxon>Eukaryota</taxon>
        <taxon>Metazoa</taxon>
        <taxon>Chordata</taxon>
        <taxon>Tunicata</taxon>
        <taxon>Ascidiacea</taxon>
        <taxon>Phlebobranchia</taxon>
        <taxon>Cionidae</taxon>
        <taxon>Ciona</taxon>
    </lineage>
</organism>
<evidence type="ECO:0000313" key="11">
    <source>
        <dbReference type="Proteomes" id="UP000007875"/>
    </source>
</evidence>
<feature type="transmembrane region" description="Helical" evidence="9">
    <location>
        <begin position="485"/>
        <end position="508"/>
    </location>
</feature>
<evidence type="ECO:0000256" key="2">
    <source>
        <dbReference type="ARBA" id="ARBA00022448"/>
    </source>
</evidence>
<feature type="binding site" evidence="6">
    <location>
        <position position="34"/>
    </location>
    <ligand>
        <name>Na(+)</name>
        <dbReference type="ChEBI" id="CHEBI:29101"/>
        <label>1</label>
    </ligand>
</feature>
<evidence type="ECO:0000256" key="9">
    <source>
        <dbReference type="SAM" id="Phobius"/>
    </source>
</evidence>
<feature type="transmembrane region" description="Helical" evidence="9">
    <location>
        <begin position="202"/>
        <end position="221"/>
    </location>
</feature>
<reference evidence="10" key="2">
    <citation type="submission" date="2025-08" db="UniProtKB">
        <authorList>
            <consortium name="Ensembl"/>
        </authorList>
    </citation>
    <scope>IDENTIFICATION</scope>
</reference>
<evidence type="ECO:0000256" key="1">
    <source>
        <dbReference type="ARBA" id="ARBA00004141"/>
    </source>
</evidence>
<dbReference type="GeneTree" id="ENSGT00940000154583"/>
<keyword evidence="3 8" id="KW-0812">Transmembrane</keyword>
<keyword evidence="6" id="KW-0479">Metal-binding</keyword>
<feature type="transmembrane region" description="Helical" evidence="9">
    <location>
        <begin position="520"/>
        <end position="545"/>
    </location>
</feature>
<keyword evidence="6" id="KW-0915">Sodium</keyword>
<evidence type="ECO:0000256" key="8">
    <source>
        <dbReference type="RuleBase" id="RU003732"/>
    </source>
</evidence>
<dbReference type="SUPFAM" id="SSF161070">
    <property type="entry name" value="SNF-like"/>
    <property type="match status" value="1"/>
</dbReference>
<evidence type="ECO:0000313" key="10">
    <source>
        <dbReference type="Ensembl" id="ENSCSAVP00000011973.1"/>
    </source>
</evidence>
<dbReference type="STRING" id="51511.ENSCSAVP00000011973"/>
<evidence type="ECO:0000256" key="6">
    <source>
        <dbReference type="PIRSR" id="PIRSR600175-1"/>
    </source>
</evidence>
<evidence type="ECO:0000256" key="3">
    <source>
        <dbReference type="ARBA" id="ARBA00022692"/>
    </source>
</evidence>
<feature type="transmembrane region" description="Helical" evidence="9">
    <location>
        <begin position="443"/>
        <end position="465"/>
    </location>
</feature>
<dbReference type="Ensembl" id="ENSCSAVT00000012112.1">
    <property type="protein sequence ID" value="ENSCSAVP00000011973.1"/>
    <property type="gene ID" value="ENSCSAVG00000007039.1"/>
</dbReference>
<feature type="transmembrane region" description="Helical" evidence="9">
    <location>
        <begin position="309"/>
        <end position="334"/>
    </location>
</feature>
<feature type="binding site" evidence="6">
    <location>
        <position position="380"/>
    </location>
    <ligand>
        <name>Na(+)</name>
        <dbReference type="ChEBI" id="CHEBI:29101"/>
        <label>1</label>
    </ligand>
</feature>
<protein>
    <recommendedName>
        <fullName evidence="8">Transporter</fullName>
    </recommendedName>
</protein>
<proteinExistence type="inferred from homology"/>